<dbReference type="InterPro" id="IPR000182">
    <property type="entry name" value="GNAT_dom"/>
</dbReference>
<comment type="caution">
    <text evidence="2">The sequence shown here is derived from an EMBL/GenBank/DDBJ whole genome shotgun (WGS) entry which is preliminary data.</text>
</comment>
<feature type="domain" description="N-acetyltransferase" evidence="1">
    <location>
        <begin position="154"/>
        <end position="290"/>
    </location>
</feature>
<dbReference type="GO" id="GO:0016747">
    <property type="term" value="F:acyltransferase activity, transferring groups other than amino-acyl groups"/>
    <property type="evidence" value="ECO:0007669"/>
    <property type="project" value="InterPro"/>
</dbReference>
<dbReference type="RefSeq" id="WP_189823115.1">
    <property type="nucleotide sequence ID" value="NZ_BMVC01000003.1"/>
</dbReference>
<organism evidence="2 3">
    <name type="scientific">Streptomyces finlayi</name>
    <dbReference type="NCBI Taxonomy" id="67296"/>
    <lineage>
        <taxon>Bacteria</taxon>
        <taxon>Bacillati</taxon>
        <taxon>Actinomycetota</taxon>
        <taxon>Actinomycetes</taxon>
        <taxon>Kitasatosporales</taxon>
        <taxon>Streptomycetaceae</taxon>
        <taxon>Streptomyces</taxon>
    </lineage>
</organism>
<dbReference type="PROSITE" id="PS51186">
    <property type="entry name" value="GNAT"/>
    <property type="match status" value="1"/>
</dbReference>
<gene>
    <name evidence="2" type="ORF">GCM10010334_19620</name>
</gene>
<proteinExistence type="predicted"/>
<reference evidence="2" key="1">
    <citation type="journal article" date="2014" name="Int. J. Syst. Evol. Microbiol.">
        <title>Complete genome sequence of Corynebacterium casei LMG S-19264T (=DSM 44701T), isolated from a smear-ripened cheese.</title>
        <authorList>
            <consortium name="US DOE Joint Genome Institute (JGI-PGF)"/>
            <person name="Walter F."/>
            <person name="Albersmeier A."/>
            <person name="Kalinowski J."/>
            <person name="Ruckert C."/>
        </authorList>
    </citation>
    <scope>NUCLEOTIDE SEQUENCE</scope>
    <source>
        <strain evidence="2">JCM 4637</strain>
    </source>
</reference>
<dbReference type="InterPro" id="IPR016181">
    <property type="entry name" value="Acyl_CoA_acyltransferase"/>
</dbReference>
<accession>A0A918WVK9</accession>
<evidence type="ECO:0000313" key="3">
    <source>
        <dbReference type="Proteomes" id="UP000638353"/>
    </source>
</evidence>
<dbReference type="Gene3D" id="3.40.630.30">
    <property type="match status" value="1"/>
</dbReference>
<dbReference type="EMBL" id="BMVC01000003">
    <property type="protein sequence ID" value="GHC87600.1"/>
    <property type="molecule type" value="Genomic_DNA"/>
</dbReference>
<protein>
    <recommendedName>
        <fullName evidence="1">N-acetyltransferase domain-containing protein</fullName>
    </recommendedName>
</protein>
<sequence length="290" mass="31007">MTWTFTEDLKEFLDAARESLASRPARDTLLLTVSATLERRGPDAYGEEPPLFGWWRRPADGIVDGALIWTPPEPVLLGAVPPDAVRPLVLALDDEVVLGGRRFTGLHAESEAAEEAAAAWSERGGVGRVAPGRGVEHRLYRLGELIPPARLPAGRARLAAPEDRGVLVDWVRAFAADTGQPGTRAEAIVDERLAHGGLTVWEDPEGIPVSMAGVTPPAAGMVRVSLVYTPPELRGNRYAAAVTADVSAAAVAAGVGEVLLFADTANPLSNRIYQRLGYEEVSTRVVVTRE</sequence>
<evidence type="ECO:0000259" key="1">
    <source>
        <dbReference type="PROSITE" id="PS51186"/>
    </source>
</evidence>
<dbReference type="Proteomes" id="UP000638353">
    <property type="component" value="Unassembled WGS sequence"/>
</dbReference>
<reference evidence="2" key="2">
    <citation type="submission" date="2020-09" db="EMBL/GenBank/DDBJ databases">
        <authorList>
            <person name="Sun Q."/>
            <person name="Ohkuma M."/>
        </authorList>
    </citation>
    <scope>NUCLEOTIDE SEQUENCE</scope>
    <source>
        <strain evidence="2">JCM 4637</strain>
    </source>
</reference>
<name>A0A918WVK9_9ACTN</name>
<evidence type="ECO:0000313" key="2">
    <source>
        <dbReference type="EMBL" id="GHC87600.1"/>
    </source>
</evidence>
<dbReference type="AlphaFoldDB" id="A0A918WVK9"/>
<dbReference type="SUPFAM" id="SSF55729">
    <property type="entry name" value="Acyl-CoA N-acyltransferases (Nat)"/>
    <property type="match status" value="1"/>
</dbReference>